<reference evidence="3" key="1">
    <citation type="submission" date="2022-11" db="UniProtKB">
        <authorList>
            <consortium name="WormBaseParasite"/>
        </authorList>
    </citation>
    <scope>IDENTIFICATION</scope>
</reference>
<protein>
    <submittedName>
        <fullName evidence="3">Uncharacterized protein</fullName>
    </submittedName>
</protein>
<feature type="compositionally biased region" description="Low complexity" evidence="1">
    <location>
        <begin position="60"/>
        <end position="74"/>
    </location>
</feature>
<dbReference type="WBParaSite" id="Gr19_v10_g11092.t1">
    <property type="protein sequence ID" value="Gr19_v10_g11092.t1"/>
    <property type="gene ID" value="Gr19_v10_g11092"/>
</dbReference>
<keyword evidence="2" id="KW-1185">Reference proteome</keyword>
<feature type="region of interest" description="Disordered" evidence="1">
    <location>
        <begin position="53"/>
        <end position="74"/>
    </location>
</feature>
<evidence type="ECO:0000256" key="1">
    <source>
        <dbReference type="SAM" id="MobiDB-lite"/>
    </source>
</evidence>
<dbReference type="Proteomes" id="UP000887572">
    <property type="component" value="Unplaced"/>
</dbReference>
<evidence type="ECO:0000313" key="3">
    <source>
        <dbReference type="WBParaSite" id="Gr19_v10_g11092.t1"/>
    </source>
</evidence>
<accession>A0A914GV78</accession>
<proteinExistence type="predicted"/>
<evidence type="ECO:0000313" key="2">
    <source>
        <dbReference type="Proteomes" id="UP000887572"/>
    </source>
</evidence>
<sequence>MNPNIAAHLIAEQAPVPSEERSVSACDGGHRELGHLRVYINLELDMRTYKCSERTGQPMDTDGSTTDSTDGLYK</sequence>
<organism evidence="2 3">
    <name type="scientific">Globodera rostochiensis</name>
    <name type="common">Golden nematode worm</name>
    <name type="synonym">Heterodera rostochiensis</name>
    <dbReference type="NCBI Taxonomy" id="31243"/>
    <lineage>
        <taxon>Eukaryota</taxon>
        <taxon>Metazoa</taxon>
        <taxon>Ecdysozoa</taxon>
        <taxon>Nematoda</taxon>
        <taxon>Chromadorea</taxon>
        <taxon>Rhabditida</taxon>
        <taxon>Tylenchina</taxon>
        <taxon>Tylenchomorpha</taxon>
        <taxon>Tylenchoidea</taxon>
        <taxon>Heteroderidae</taxon>
        <taxon>Heteroderinae</taxon>
        <taxon>Globodera</taxon>
    </lineage>
</organism>
<name>A0A914GV78_GLORO</name>
<dbReference type="AlphaFoldDB" id="A0A914GV78"/>
<dbReference type="Gene3D" id="2.60.260.40">
    <property type="entry name" value="q5lls5 like domains"/>
    <property type="match status" value="1"/>
</dbReference>